<dbReference type="GO" id="GO:0044780">
    <property type="term" value="P:bacterial-type flagellum assembly"/>
    <property type="evidence" value="ECO:0007669"/>
    <property type="project" value="InterPro"/>
</dbReference>
<organism evidence="13">
    <name type="scientific">Acidithiobacillus sulfuriphilus</name>
    <dbReference type="NCBI Taxonomy" id="1867749"/>
    <lineage>
        <taxon>Bacteria</taxon>
        <taxon>Pseudomonadati</taxon>
        <taxon>Pseudomonadota</taxon>
        <taxon>Acidithiobacillia</taxon>
        <taxon>Acidithiobacillales</taxon>
        <taxon>Acidithiobacillaceae</taxon>
        <taxon>Acidithiobacillus</taxon>
    </lineage>
</organism>
<evidence type="ECO:0000256" key="8">
    <source>
        <dbReference type="ARBA" id="ARBA00023295"/>
    </source>
</evidence>
<evidence type="ECO:0000256" key="9">
    <source>
        <dbReference type="ARBA" id="ARBA00023316"/>
    </source>
</evidence>
<comment type="subcellular location">
    <subcellularLocation>
        <location evidence="2">Periplasm</location>
    </subcellularLocation>
</comment>
<evidence type="ECO:0000256" key="6">
    <source>
        <dbReference type="ARBA" id="ARBA00022764"/>
    </source>
</evidence>
<comment type="function">
    <text evidence="1">Flagellum-specific muramidase which hydrolyzes the peptidoglycan layer to assemble the rod structure in the periplasmic space.</text>
</comment>
<dbReference type="PANTHER" id="PTHR33308">
    <property type="entry name" value="PEPTIDOGLYCAN HYDROLASE FLGJ"/>
    <property type="match status" value="1"/>
</dbReference>
<dbReference type="GO" id="GO:0016798">
    <property type="term" value="F:hydrolase activity, acting on glycosyl bonds"/>
    <property type="evidence" value="ECO:0007669"/>
    <property type="project" value="UniProtKB-KW"/>
</dbReference>
<evidence type="ECO:0000256" key="11">
    <source>
        <dbReference type="SAM" id="MobiDB-lite"/>
    </source>
</evidence>
<evidence type="ECO:0000259" key="12">
    <source>
        <dbReference type="SMART" id="SM00047"/>
    </source>
</evidence>
<comment type="caution">
    <text evidence="13">The sequence shown here is derived from an EMBL/GenBank/DDBJ whole genome shotgun (WGS) entry which is preliminary data.</text>
</comment>
<dbReference type="EMBL" id="RIZI01000170">
    <property type="protein sequence ID" value="RNF61078.1"/>
    <property type="molecule type" value="Genomic_DNA"/>
</dbReference>
<evidence type="ECO:0000256" key="1">
    <source>
        <dbReference type="ARBA" id="ARBA00002954"/>
    </source>
</evidence>
<evidence type="ECO:0000256" key="4">
    <source>
        <dbReference type="ARBA" id="ARBA00007974"/>
    </source>
</evidence>
<accession>A0A3M8QXN1</accession>
<feature type="compositionally biased region" description="Polar residues" evidence="11">
    <location>
        <begin position="1"/>
        <end position="12"/>
    </location>
</feature>
<dbReference type="Pfam" id="PF10135">
    <property type="entry name" value="Rod-binding"/>
    <property type="match status" value="1"/>
</dbReference>
<protein>
    <recommendedName>
        <fullName evidence="5">Peptidoglycan hydrolase FlgJ</fullName>
    </recommendedName>
    <alternativeName>
        <fullName evidence="10">Muramidase FlgJ</fullName>
    </alternativeName>
</protein>
<comment type="similarity">
    <text evidence="3">In the N-terminal section; belongs to the FlgJ family.</text>
</comment>
<dbReference type="AlphaFoldDB" id="A0A3M8QXN1"/>
<evidence type="ECO:0000256" key="10">
    <source>
        <dbReference type="ARBA" id="ARBA00030835"/>
    </source>
</evidence>
<dbReference type="Gene3D" id="1.10.530.10">
    <property type="match status" value="1"/>
</dbReference>
<evidence type="ECO:0000256" key="5">
    <source>
        <dbReference type="ARBA" id="ARBA00013433"/>
    </source>
</evidence>
<reference evidence="13" key="1">
    <citation type="submission" date="2018-10" db="EMBL/GenBank/DDBJ databases">
        <title>Acidithiobacillus sulfuriphilus sp. nov.: an extremely acidophilic sulfur-oxidizing chemolithotroph isolated from a neutral pH environment.</title>
        <authorList>
            <person name="Falagan C."/>
            <person name="Moya-Beltran A."/>
            <person name="Quatrini R."/>
            <person name="Johnson D.B."/>
        </authorList>
    </citation>
    <scope>NUCLEOTIDE SEQUENCE [LARGE SCALE GENOMIC DNA]</scope>
    <source>
        <strain evidence="13">CJ-2</strain>
    </source>
</reference>
<keyword evidence="8" id="KW-0326">Glycosidase</keyword>
<dbReference type="InterPro" id="IPR013377">
    <property type="entry name" value="FlgJ"/>
</dbReference>
<dbReference type="GO" id="GO:0071973">
    <property type="term" value="P:bacterial-type flagellum-dependent cell motility"/>
    <property type="evidence" value="ECO:0007669"/>
    <property type="project" value="TreeGrafter"/>
</dbReference>
<keyword evidence="9" id="KW-0961">Cell wall biogenesis/degradation</keyword>
<feature type="region of interest" description="Disordered" evidence="11">
    <location>
        <begin position="1"/>
        <end position="20"/>
    </location>
</feature>
<dbReference type="OrthoDB" id="289937at2"/>
<evidence type="ECO:0000256" key="2">
    <source>
        <dbReference type="ARBA" id="ARBA00004418"/>
    </source>
</evidence>
<keyword evidence="6" id="KW-0574">Periplasm</keyword>
<keyword evidence="7 13" id="KW-0378">Hydrolase</keyword>
<sequence length="322" mass="32412">MNLAASTQTPTLGNAQSSAPQAASATAGNALNFAGLAQLKAEAKAQDPQSILATAKQFEAVLLQQMLSAMDATSFGSDLTGKNAGPMFQSLFNQQIASSVAQGKGVGLAQVLAKEMASRYHLQWGGKGADGKAPPATAFAAPQRNAGLAPPVSVGAAPGQPTQGLVQQARTFVESILPAVQAAAQRLGVSPKAIIAQAALETGWGAHVAGNNLFGIKGGGSWQGPSLAELTHEARNGISQAETAAFRAYDNMAASVHNYASLLLSNARYQGALGQGDNVGAFASALQAAGYATDPQYASKVVAVARSPLMQAATAGLSLGGG</sequence>
<dbReference type="Gene3D" id="2.10.70.40">
    <property type="entry name" value="peptidoglycan hydrolase"/>
    <property type="match status" value="1"/>
</dbReference>
<proteinExistence type="inferred from homology"/>
<dbReference type="NCBIfam" id="TIGR02541">
    <property type="entry name" value="flagell_FlgJ"/>
    <property type="match status" value="1"/>
</dbReference>
<feature type="domain" description="Mannosyl-glycoprotein endo-beta-N-acetylglucosamidase-like" evidence="12">
    <location>
        <begin position="162"/>
        <end position="318"/>
    </location>
</feature>
<dbReference type="PANTHER" id="PTHR33308:SF9">
    <property type="entry name" value="PEPTIDOGLYCAN HYDROLASE FLGJ"/>
    <property type="match status" value="1"/>
</dbReference>
<dbReference type="InterPro" id="IPR051056">
    <property type="entry name" value="Glycosyl_Hydrolase_73"/>
</dbReference>
<dbReference type="RefSeq" id="WP_123104079.1">
    <property type="nucleotide sequence ID" value="NZ_CP127527.1"/>
</dbReference>
<dbReference type="SMART" id="SM00047">
    <property type="entry name" value="LYZ2"/>
    <property type="match status" value="1"/>
</dbReference>
<evidence type="ECO:0000313" key="13">
    <source>
        <dbReference type="EMBL" id="RNF61078.1"/>
    </source>
</evidence>
<dbReference type="InterPro" id="IPR019301">
    <property type="entry name" value="Flagellar_prot_FlgJ_N"/>
</dbReference>
<dbReference type="GO" id="GO:0004040">
    <property type="term" value="F:amidase activity"/>
    <property type="evidence" value="ECO:0007669"/>
    <property type="project" value="InterPro"/>
</dbReference>
<name>A0A3M8QXN1_9PROT</name>
<dbReference type="Pfam" id="PF01832">
    <property type="entry name" value="Glucosaminidase"/>
    <property type="match status" value="1"/>
</dbReference>
<dbReference type="GO" id="GO:0071555">
    <property type="term" value="P:cell wall organization"/>
    <property type="evidence" value="ECO:0007669"/>
    <property type="project" value="UniProtKB-KW"/>
</dbReference>
<dbReference type="PRINTS" id="PR01002">
    <property type="entry name" value="FLGFLGJ"/>
</dbReference>
<keyword evidence="13" id="KW-0969">Cilium</keyword>
<gene>
    <name evidence="13" type="primary">flgJ</name>
    <name evidence="13" type="ORF">EC580_08515</name>
</gene>
<keyword evidence="13" id="KW-0966">Cell projection</keyword>
<dbReference type="InterPro" id="IPR002901">
    <property type="entry name" value="MGlyc_endo_b_GlcNAc-like_dom"/>
</dbReference>
<dbReference type="GO" id="GO:0042597">
    <property type="term" value="C:periplasmic space"/>
    <property type="evidence" value="ECO:0007669"/>
    <property type="project" value="UniProtKB-SubCell"/>
</dbReference>
<evidence type="ECO:0000256" key="7">
    <source>
        <dbReference type="ARBA" id="ARBA00022801"/>
    </source>
</evidence>
<comment type="similarity">
    <text evidence="4">In the C-terminal section; belongs to the glycosyl hydrolase 73 family.</text>
</comment>
<evidence type="ECO:0000256" key="3">
    <source>
        <dbReference type="ARBA" id="ARBA00006880"/>
    </source>
</evidence>
<keyword evidence="13" id="KW-0282">Flagellum</keyword>